<evidence type="ECO:0000313" key="2">
    <source>
        <dbReference type="EMBL" id="OQP61794.1"/>
    </source>
</evidence>
<name>A0A1V9FTW3_9BACT</name>
<dbReference type="STRING" id="1703345.A3860_31540"/>
<keyword evidence="1" id="KW-0472">Membrane</keyword>
<dbReference type="EMBL" id="LVYD01000056">
    <property type="protein sequence ID" value="OQP61794.1"/>
    <property type="molecule type" value="Genomic_DNA"/>
</dbReference>
<evidence type="ECO:0008006" key="4">
    <source>
        <dbReference type="Google" id="ProtNLM"/>
    </source>
</evidence>
<dbReference type="InterPro" id="IPR018674">
    <property type="entry name" value="DUF2142_membrane"/>
</dbReference>
<dbReference type="Proteomes" id="UP000192796">
    <property type="component" value="Unassembled WGS sequence"/>
</dbReference>
<protein>
    <recommendedName>
        <fullName evidence="4">Glycosyltransferase RgtA/B/C/D-like domain-containing protein</fullName>
    </recommendedName>
</protein>
<dbReference type="Pfam" id="PF09913">
    <property type="entry name" value="DUF2142"/>
    <property type="match status" value="1"/>
</dbReference>
<dbReference type="AlphaFoldDB" id="A0A1V9FTW3"/>
<proteinExistence type="predicted"/>
<organism evidence="2 3">
    <name type="scientific">Niastella vici</name>
    <dbReference type="NCBI Taxonomy" id="1703345"/>
    <lineage>
        <taxon>Bacteria</taxon>
        <taxon>Pseudomonadati</taxon>
        <taxon>Bacteroidota</taxon>
        <taxon>Chitinophagia</taxon>
        <taxon>Chitinophagales</taxon>
        <taxon>Chitinophagaceae</taxon>
        <taxon>Niastella</taxon>
    </lineage>
</organism>
<feature type="transmembrane region" description="Helical" evidence="1">
    <location>
        <begin position="170"/>
        <end position="198"/>
    </location>
</feature>
<feature type="transmembrane region" description="Helical" evidence="1">
    <location>
        <begin position="210"/>
        <end position="229"/>
    </location>
</feature>
<feature type="transmembrane region" description="Helical" evidence="1">
    <location>
        <begin position="445"/>
        <end position="466"/>
    </location>
</feature>
<feature type="transmembrane region" description="Helical" evidence="1">
    <location>
        <begin position="411"/>
        <end position="433"/>
    </location>
</feature>
<keyword evidence="3" id="KW-1185">Reference proteome</keyword>
<keyword evidence="1" id="KW-1133">Transmembrane helix</keyword>
<gene>
    <name evidence="2" type="ORF">A3860_31540</name>
</gene>
<evidence type="ECO:0000313" key="3">
    <source>
        <dbReference type="Proteomes" id="UP000192796"/>
    </source>
</evidence>
<feature type="transmembrane region" description="Helical" evidence="1">
    <location>
        <begin position="120"/>
        <end position="139"/>
    </location>
</feature>
<feature type="transmembrane region" description="Helical" evidence="1">
    <location>
        <begin position="97"/>
        <end position="114"/>
    </location>
</feature>
<keyword evidence="1" id="KW-0812">Transmembrane</keyword>
<feature type="transmembrane region" description="Helical" evidence="1">
    <location>
        <begin position="146"/>
        <end position="164"/>
    </location>
</feature>
<accession>A0A1V9FTW3</accession>
<evidence type="ECO:0000256" key="1">
    <source>
        <dbReference type="SAM" id="Phobius"/>
    </source>
</evidence>
<reference evidence="2 3" key="1">
    <citation type="submission" date="2016-03" db="EMBL/GenBank/DDBJ databases">
        <title>Niastella vici sp. nov., isolated from farmland soil.</title>
        <authorList>
            <person name="Chen L."/>
            <person name="Wang D."/>
            <person name="Yang S."/>
            <person name="Wang G."/>
        </authorList>
    </citation>
    <scope>NUCLEOTIDE SEQUENCE [LARGE SCALE GENOMIC DNA]</scope>
    <source>
        <strain evidence="2 3">DJ57</strain>
    </source>
</reference>
<dbReference type="RefSeq" id="WP_081150593.1">
    <property type="nucleotide sequence ID" value="NZ_LVYD01000056.1"/>
</dbReference>
<comment type="caution">
    <text evidence="2">The sequence shown here is derived from an EMBL/GenBank/DDBJ whole genome shotgun (WGS) entry which is preliminary data.</text>
</comment>
<feature type="transmembrane region" description="Helical" evidence="1">
    <location>
        <begin position="472"/>
        <end position="490"/>
    </location>
</feature>
<sequence>MTEQSLIYSEVSFKDFLFKNRRNRTILWFAAAAIVIQFLAFKYFYPYASYIHDDSFAYIKAADKNLDVNSYLIGYSKFLRLFSVFNRTDYMLTAFQYLFIELSALYFLYTLIYFYKPRRIVQVILLCFIAFNPLFLHLSNLISSDGIFLSLSFTWFALLLHIIHRPTTKLIIWHAVVIFIAFTVRYNAIIYPVISALAFWFSNMSIKRKLAGLGFAAILIGSFTLFTMYKYEKLTGDWQYSPFSGWQLTNNAMYTYRYVNAADRKPVPKIFQEFNNMICEYFDSTRDVKKFPLEAIQASTYYMWSKEMPMIKYRDKVFKNDPAANNLKKWASMGPYFKVYGLYIIKQYPWHFIRYFLWPNAQKYYAPPLEFLEYYNDDKTGVTEDARKWFGYSSRLVNSRFESKKLWTLSFYPILSGAINVVMICCLLCYFLLKGWQYHGEFRYAVWMGGSIWLLNAGFTIGASSAALRFQAFPIIITSAFTALLLDWLVQVMSLIKSQETTQGLETRNTVETKHPIIMQ</sequence>
<dbReference type="OrthoDB" id="636847at2"/>
<feature type="transmembrane region" description="Helical" evidence="1">
    <location>
        <begin position="26"/>
        <end position="48"/>
    </location>
</feature>